<dbReference type="GO" id="GO:0004497">
    <property type="term" value="F:monooxygenase activity"/>
    <property type="evidence" value="ECO:0007669"/>
    <property type="project" value="UniProtKB-KW"/>
</dbReference>
<dbReference type="InterPro" id="IPR007138">
    <property type="entry name" value="ABM_dom"/>
</dbReference>
<protein>
    <submittedName>
        <fullName evidence="2">Antibiotic biosynthesis monooxygenase</fullName>
    </submittedName>
</protein>
<sequence length="91" mass="10076">MRLTGELVCRNAAEAAIVAAHLPEHIGLTRAEHGCLSFEVAATDDPLVWTVEEHFATEDAFAAHQARVAASEWGRSTAGIERQYEIRRHPR</sequence>
<evidence type="ECO:0000259" key="1">
    <source>
        <dbReference type="Pfam" id="PF03992"/>
    </source>
</evidence>
<organism evidence="2 3">
    <name type="scientific">Herbiconiux oxytropis</name>
    <dbReference type="NCBI Taxonomy" id="2970915"/>
    <lineage>
        <taxon>Bacteria</taxon>
        <taxon>Bacillati</taxon>
        <taxon>Actinomycetota</taxon>
        <taxon>Actinomycetes</taxon>
        <taxon>Micrococcales</taxon>
        <taxon>Microbacteriaceae</taxon>
        <taxon>Herbiconiux</taxon>
    </lineage>
</organism>
<dbReference type="InterPro" id="IPR011008">
    <property type="entry name" value="Dimeric_a/b-barrel"/>
</dbReference>
<dbReference type="Gene3D" id="3.30.70.100">
    <property type="match status" value="1"/>
</dbReference>
<keyword evidence="2" id="KW-0560">Oxidoreductase</keyword>
<dbReference type="Proteomes" id="UP001165587">
    <property type="component" value="Unassembled WGS sequence"/>
</dbReference>
<name>A0AA42BS97_9MICO</name>
<gene>
    <name evidence="2" type="ORF">N1028_01675</name>
</gene>
<dbReference type="AlphaFoldDB" id="A0AA42BS97"/>
<dbReference type="EMBL" id="JANLCK010000001">
    <property type="protein sequence ID" value="MCS5724597.1"/>
    <property type="molecule type" value="Genomic_DNA"/>
</dbReference>
<keyword evidence="3" id="KW-1185">Reference proteome</keyword>
<reference evidence="2" key="1">
    <citation type="submission" date="2022-08" db="EMBL/GenBank/DDBJ databases">
        <authorList>
            <person name="Deng Y."/>
            <person name="Han X.-F."/>
            <person name="Zhang Y.-Q."/>
        </authorList>
    </citation>
    <scope>NUCLEOTIDE SEQUENCE</scope>
    <source>
        <strain evidence="2">CPCC 203407</strain>
    </source>
</reference>
<evidence type="ECO:0000313" key="2">
    <source>
        <dbReference type="EMBL" id="MCS5724597.1"/>
    </source>
</evidence>
<proteinExistence type="predicted"/>
<dbReference type="Pfam" id="PF03992">
    <property type="entry name" value="ABM"/>
    <property type="match status" value="1"/>
</dbReference>
<evidence type="ECO:0000313" key="3">
    <source>
        <dbReference type="Proteomes" id="UP001165587"/>
    </source>
</evidence>
<feature type="domain" description="ABM" evidence="1">
    <location>
        <begin position="15"/>
        <end position="69"/>
    </location>
</feature>
<comment type="caution">
    <text evidence="2">The sequence shown here is derived from an EMBL/GenBank/DDBJ whole genome shotgun (WGS) entry which is preliminary data.</text>
</comment>
<dbReference type="SUPFAM" id="SSF54909">
    <property type="entry name" value="Dimeric alpha+beta barrel"/>
    <property type="match status" value="1"/>
</dbReference>
<keyword evidence="2" id="KW-0503">Monooxygenase</keyword>
<accession>A0AA42BS97</accession>